<gene>
    <name evidence="2" type="ORF">A4U43_C07F32520</name>
</gene>
<evidence type="ECO:0000313" key="2">
    <source>
        <dbReference type="EMBL" id="ONK65008.1"/>
    </source>
</evidence>
<evidence type="ECO:0000313" key="3">
    <source>
        <dbReference type="Proteomes" id="UP000243459"/>
    </source>
</evidence>
<reference evidence="3" key="1">
    <citation type="journal article" date="2017" name="Nat. Commun.">
        <title>The asparagus genome sheds light on the origin and evolution of a young Y chromosome.</title>
        <authorList>
            <person name="Harkess A."/>
            <person name="Zhou J."/>
            <person name="Xu C."/>
            <person name="Bowers J.E."/>
            <person name="Van der Hulst R."/>
            <person name="Ayyampalayam S."/>
            <person name="Mercati F."/>
            <person name="Riccardi P."/>
            <person name="McKain M.R."/>
            <person name="Kakrana A."/>
            <person name="Tang H."/>
            <person name="Ray J."/>
            <person name="Groenendijk J."/>
            <person name="Arikit S."/>
            <person name="Mathioni S.M."/>
            <person name="Nakano M."/>
            <person name="Shan H."/>
            <person name="Telgmann-Rauber A."/>
            <person name="Kanno A."/>
            <person name="Yue Z."/>
            <person name="Chen H."/>
            <person name="Li W."/>
            <person name="Chen Y."/>
            <person name="Xu X."/>
            <person name="Zhang Y."/>
            <person name="Luo S."/>
            <person name="Chen H."/>
            <person name="Gao J."/>
            <person name="Mao Z."/>
            <person name="Pires J.C."/>
            <person name="Luo M."/>
            <person name="Kudrna D."/>
            <person name="Wing R.A."/>
            <person name="Meyers B.C."/>
            <person name="Yi K."/>
            <person name="Kong H."/>
            <person name="Lavrijsen P."/>
            <person name="Sunseri F."/>
            <person name="Falavigna A."/>
            <person name="Ye Y."/>
            <person name="Leebens-Mack J.H."/>
            <person name="Chen G."/>
        </authorList>
    </citation>
    <scope>NUCLEOTIDE SEQUENCE [LARGE SCALE GENOMIC DNA]</scope>
    <source>
        <strain evidence="3">cv. DH0086</strain>
    </source>
</reference>
<name>A0A5P1EGI1_ASPOF</name>
<organism evidence="2 3">
    <name type="scientific">Asparagus officinalis</name>
    <name type="common">Garden asparagus</name>
    <dbReference type="NCBI Taxonomy" id="4686"/>
    <lineage>
        <taxon>Eukaryota</taxon>
        <taxon>Viridiplantae</taxon>
        <taxon>Streptophyta</taxon>
        <taxon>Embryophyta</taxon>
        <taxon>Tracheophyta</taxon>
        <taxon>Spermatophyta</taxon>
        <taxon>Magnoliopsida</taxon>
        <taxon>Liliopsida</taxon>
        <taxon>Asparagales</taxon>
        <taxon>Asparagaceae</taxon>
        <taxon>Asparagoideae</taxon>
        <taxon>Asparagus</taxon>
    </lineage>
</organism>
<proteinExistence type="predicted"/>
<dbReference type="AlphaFoldDB" id="A0A5P1EGI1"/>
<protein>
    <submittedName>
        <fullName evidence="2">Uncharacterized protein</fullName>
    </submittedName>
</protein>
<dbReference type="EMBL" id="CM007387">
    <property type="protein sequence ID" value="ONK65008.1"/>
    <property type="molecule type" value="Genomic_DNA"/>
</dbReference>
<dbReference type="Proteomes" id="UP000243459">
    <property type="component" value="Chromosome 7"/>
</dbReference>
<accession>A0A5P1EGI1</accession>
<evidence type="ECO:0000256" key="1">
    <source>
        <dbReference type="SAM" id="MobiDB-lite"/>
    </source>
</evidence>
<feature type="region of interest" description="Disordered" evidence="1">
    <location>
        <begin position="30"/>
        <end position="51"/>
    </location>
</feature>
<dbReference type="Gramene" id="ONK65008">
    <property type="protein sequence ID" value="ONK65008"/>
    <property type="gene ID" value="A4U43_C07F32520"/>
</dbReference>
<sequence length="83" mass="9105">MEEIQAFLIGDYDDEELTLSNAKVEADVEATQGSSEFVTKPPSSARAEVSAPARDLKGCPCCRLKEAKDAKNKLFRTLKSNKI</sequence>
<keyword evidence="3" id="KW-1185">Reference proteome</keyword>